<comment type="similarity">
    <text evidence="5">Belongs to the lyase 1 family. Argininosuccinate lyase subfamily.</text>
</comment>
<dbReference type="InterPro" id="IPR008948">
    <property type="entry name" value="L-Aspartase-like"/>
</dbReference>
<dbReference type="NCBIfam" id="TIGR00838">
    <property type="entry name" value="argH"/>
    <property type="match status" value="1"/>
</dbReference>
<dbReference type="CDD" id="cd01359">
    <property type="entry name" value="Argininosuccinate_lyase"/>
    <property type="match status" value="1"/>
</dbReference>
<dbReference type="PRINTS" id="PR00149">
    <property type="entry name" value="FUMRATELYASE"/>
</dbReference>
<evidence type="ECO:0000313" key="8">
    <source>
        <dbReference type="EMBL" id="MFC6644532.1"/>
    </source>
</evidence>
<protein>
    <recommendedName>
        <fullName evidence="3 5">Argininosuccinate lyase</fullName>
        <shortName evidence="5">ASAL</shortName>
        <ecNumber evidence="3 5">4.3.2.1</ecNumber>
    </recommendedName>
    <alternativeName>
        <fullName evidence="5">Arginosuccinase</fullName>
    </alternativeName>
</protein>
<dbReference type="PROSITE" id="PS00163">
    <property type="entry name" value="FUMARATE_LYASES"/>
    <property type="match status" value="1"/>
</dbReference>
<evidence type="ECO:0000256" key="4">
    <source>
        <dbReference type="ARBA" id="ARBA00022571"/>
    </source>
</evidence>
<evidence type="ECO:0000259" key="6">
    <source>
        <dbReference type="Pfam" id="PF00206"/>
    </source>
</evidence>
<keyword evidence="5" id="KW-0963">Cytoplasm</keyword>
<keyword evidence="5" id="KW-0028">Amino-acid biosynthesis</keyword>
<dbReference type="Pfam" id="PF00206">
    <property type="entry name" value="Lyase_1"/>
    <property type="match status" value="1"/>
</dbReference>
<dbReference type="Gene3D" id="1.10.40.30">
    <property type="entry name" value="Fumarase/aspartase (C-terminal domain)"/>
    <property type="match status" value="1"/>
</dbReference>
<dbReference type="InterPro" id="IPR020557">
    <property type="entry name" value="Fumarate_lyase_CS"/>
</dbReference>
<dbReference type="RefSeq" id="WP_263372464.1">
    <property type="nucleotide sequence ID" value="NZ_JAGSYD010000005.1"/>
</dbReference>
<evidence type="ECO:0000259" key="7">
    <source>
        <dbReference type="Pfam" id="PF14698"/>
    </source>
</evidence>
<keyword evidence="5 8" id="KW-0456">Lyase</keyword>
<accession>A0ABW1Z560</accession>
<dbReference type="InterPro" id="IPR024083">
    <property type="entry name" value="Fumarase/histidase_N"/>
</dbReference>
<dbReference type="Proteomes" id="UP001596391">
    <property type="component" value="Unassembled WGS sequence"/>
</dbReference>
<evidence type="ECO:0000256" key="3">
    <source>
        <dbReference type="ARBA" id="ARBA00012338"/>
    </source>
</evidence>
<evidence type="ECO:0000256" key="5">
    <source>
        <dbReference type="HAMAP-Rule" id="MF_00006"/>
    </source>
</evidence>
<evidence type="ECO:0000313" key="9">
    <source>
        <dbReference type="Proteomes" id="UP001596391"/>
    </source>
</evidence>
<dbReference type="PANTHER" id="PTHR43814:SF1">
    <property type="entry name" value="ARGININOSUCCINATE LYASE"/>
    <property type="match status" value="1"/>
</dbReference>
<dbReference type="EMBL" id="JBHSWI010000001">
    <property type="protein sequence ID" value="MFC6644532.1"/>
    <property type="molecule type" value="Genomic_DNA"/>
</dbReference>
<comment type="catalytic activity">
    <reaction evidence="1 5">
        <text>2-(N(omega)-L-arginino)succinate = fumarate + L-arginine</text>
        <dbReference type="Rhea" id="RHEA:24020"/>
        <dbReference type="ChEBI" id="CHEBI:29806"/>
        <dbReference type="ChEBI" id="CHEBI:32682"/>
        <dbReference type="ChEBI" id="CHEBI:57472"/>
        <dbReference type="EC" id="4.3.2.1"/>
    </reaction>
</comment>
<comment type="pathway">
    <text evidence="2 5">Amino-acid biosynthesis; L-arginine biosynthesis; L-arginine from L-ornithine and carbamoyl phosphate: step 3/3.</text>
</comment>
<organism evidence="8 9">
    <name type="scientific">Granulicella cerasi</name>
    <dbReference type="NCBI Taxonomy" id="741063"/>
    <lineage>
        <taxon>Bacteria</taxon>
        <taxon>Pseudomonadati</taxon>
        <taxon>Acidobacteriota</taxon>
        <taxon>Terriglobia</taxon>
        <taxon>Terriglobales</taxon>
        <taxon>Acidobacteriaceae</taxon>
        <taxon>Granulicella</taxon>
    </lineage>
</organism>
<evidence type="ECO:0000256" key="2">
    <source>
        <dbReference type="ARBA" id="ARBA00004941"/>
    </source>
</evidence>
<keyword evidence="9" id="KW-1185">Reference proteome</keyword>
<dbReference type="PRINTS" id="PR00145">
    <property type="entry name" value="ARGSUCLYASE"/>
</dbReference>
<comment type="caution">
    <text evidence="8">The sequence shown here is derived from an EMBL/GenBank/DDBJ whole genome shotgun (WGS) entry which is preliminary data.</text>
</comment>
<dbReference type="Gene3D" id="1.20.200.10">
    <property type="entry name" value="Fumarase/aspartase (Central domain)"/>
    <property type="match status" value="1"/>
</dbReference>
<comment type="subcellular location">
    <subcellularLocation>
        <location evidence="5">Cytoplasm</location>
    </subcellularLocation>
</comment>
<dbReference type="InterPro" id="IPR000362">
    <property type="entry name" value="Fumarate_lyase_fam"/>
</dbReference>
<dbReference type="Pfam" id="PF14698">
    <property type="entry name" value="ASL_C2"/>
    <property type="match status" value="1"/>
</dbReference>
<proteinExistence type="inferred from homology"/>
<feature type="domain" description="Fumarate lyase N-terminal" evidence="6">
    <location>
        <begin position="15"/>
        <end position="332"/>
    </location>
</feature>
<dbReference type="InterPro" id="IPR009049">
    <property type="entry name" value="Argininosuccinate_lyase"/>
</dbReference>
<dbReference type="HAMAP" id="MF_00006">
    <property type="entry name" value="Arg_succ_lyase"/>
    <property type="match status" value="1"/>
</dbReference>
<dbReference type="InterPro" id="IPR022761">
    <property type="entry name" value="Fumarate_lyase_N"/>
</dbReference>
<reference evidence="9" key="1">
    <citation type="journal article" date="2019" name="Int. J. Syst. Evol. Microbiol.">
        <title>The Global Catalogue of Microorganisms (GCM) 10K type strain sequencing project: providing services to taxonomists for standard genome sequencing and annotation.</title>
        <authorList>
            <consortium name="The Broad Institute Genomics Platform"/>
            <consortium name="The Broad Institute Genome Sequencing Center for Infectious Disease"/>
            <person name="Wu L."/>
            <person name="Ma J."/>
        </authorList>
    </citation>
    <scope>NUCLEOTIDE SEQUENCE [LARGE SCALE GENOMIC DNA]</scope>
    <source>
        <strain evidence="9">CGMCC 1.16026</strain>
    </source>
</reference>
<evidence type="ECO:0000256" key="1">
    <source>
        <dbReference type="ARBA" id="ARBA00000985"/>
    </source>
</evidence>
<gene>
    <name evidence="5 8" type="primary">argH</name>
    <name evidence="8" type="ORF">ACFQBQ_02790</name>
</gene>
<name>A0ABW1Z560_9BACT</name>
<dbReference type="Gene3D" id="1.10.275.10">
    <property type="entry name" value="Fumarase/aspartase (N-terminal domain)"/>
    <property type="match status" value="1"/>
</dbReference>
<dbReference type="GO" id="GO:0004056">
    <property type="term" value="F:argininosuccinate lyase activity"/>
    <property type="evidence" value="ECO:0007669"/>
    <property type="project" value="UniProtKB-EC"/>
</dbReference>
<keyword evidence="4 5" id="KW-0055">Arginine biosynthesis</keyword>
<dbReference type="SUPFAM" id="SSF48557">
    <property type="entry name" value="L-aspartase-like"/>
    <property type="match status" value="1"/>
</dbReference>
<dbReference type="EC" id="4.3.2.1" evidence="3 5"/>
<dbReference type="PANTHER" id="PTHR43814">
    <property type="entry name" value="ARGININOSUCCINATE LYASE"/>
    <property type="match status" value="1"/>
</dbReference>
<sequence>MSTTTEQPALKMWSGRFREPLDRTFEQWQRSFPFDWRLIPQEIAASQAHARAIAAAGVLTDDELTKMLAGLDAVGQRPLNWAHRISATSGIPDYETSNQQIAAAIVASAPQAEDIHHYVELELTREVGSLALKLHTGRSRNEQIATDMRLFVRDAIDATTVGLIRWASALLDLAERAGDDVMPGYTHLQRAEPVLVAHWLMAYTSMIERDLSRFADARARMNFCPLGSGAIAGATLALDRTIAAKALDFTAPTPNSMDATSDRDFMLDFAQAASTLGLHISRFAEELTLYATAEFGFVDLPEAFSTGSSAMPQKKNPDLTELARGKSGRLLGASTALATIVKGLPLAYNKDLQEGQEQIFDIADTLAGLLSVLPNFTRSLKFRQCAMAVAAETGYLNAMAAATYLSNKGVPFRKAHEIVGNAVRMGLERHLELGQLPLADLQTLSPEFAEDFFDAIDIRATLDCHDNSGGTAIAQVHAALHATKARIALLGAKEGALG</sequence>
<dbReference type="InterPro" id="IPR029419">
    <property type="entry name" value="Arg_succ_lyase_C"/>
</dbReference>
<feature type="domain" description="Argininosuccinate lyase C-terminal" evidence="7">
    <location>
        <begin position="395"/>
        <end position="462"/>
    </location>
</feature>